<evidence type="ECO:0000256" key="3">
    <source>
        <dbReference type="ARBA" id="ARBA00023015"/>
    </source>
</evidence>
<reference evidence="8" key="1">
    <citation type="journal article" date="2017" name="Nat. Microbiol.">
        <title>Global analysis of biosynthetic gene clusters reveals vast potential of secondary metabolite production in Penicillium species.</title>
        <authorList>
            <person name="Nielsen J.C."/>
            <person name="Grijseels S."/>
            <person name="Prigent S."/>
            <person name="Ji B."/>
            <person name="Dainat J."/>
            <person name="Nielsen K.F."/>
            <person name="Frisvad J.C."/>
            <person name="Workman M."/>
            <person name="Nielsen J."/>
        </authorList>
    </citation>
    <scope>NUCLEOTIDE SEQUENCE [LARGE SCALE GENOMIC DNA]</scope>
    <source>
        <strain evidence="8">IBT 11843</strain>
    </source>
</reference>
<keyword evidence="1" id="KW-0479">Metal-binding</keyword>
<sequence length="250" mass="28470">MFGYIPSQMCIITRDRQTNPYTYASMVEARQTLDDLLNRIHCLEQYYNIQSVPDISSTQLKIRTDLSLWRKTFSATDFLDNPTTPQDQFGSTLLRVYHEMATIMASVVLSYDEMVFDAYTENFTAVITGFHELRESWCAVKHNQDFVKVMKSPDCGGAEFTVESGFVPPVYYTTLECRVSRIRRQAMRTLRSAPHREGVWNGPLLADALEEVVFMAEGCFYGDEGFEESGSLTGSDLNLPDVPELARIEC</sequence>
<dbReference type="GO" id="GO:0003677">
    <property type="term" value="F:DNA binding"/>
    <property type="evidence" value="ECO:0007669"/>
    <property type="project" value="UniProtKB-KW"/>
</dbReference>
<dbReference type="EMBL" id="MDYL01000034">
    <property type="protein sequence ID" value="OQD68568.1"/>
    <property type="molecule type" value="Genomic_DNA"/>
</dbReference>
<keyword evidence="2" id="KW-0862">Zinc</keyword>
<keyword evidence="5" id="KW-0804">Transcription</keyword>
<accession>A0A1V6NUZ2</accession>
<evidence type="ECO:0000256" key="1">
    <source>
        <dbReference type="ARBA" id="ARBA00022723"/>
    </source>
</evidence>
<dbReference type="OMA" id="ASEICVC"/>
<name>A0A1V6NUZ2_PENDC</name>
<evidence type="ECO:0000313" key="8">
    <source>
        <dbReference type="Proteomes" id="UP000191522"/>
    </source>
</evidence>
<keyword evidence="6" id="KW-0539">Nucleus</keyword>
<evidence type="ECO:0000256" key="4">
    <source>
        <dbReference type="ARBA" id="ARBA00023125"/>
    </source>
</evidence>
<gene>
    <name evidence="7" type="ORF">PENDEC_c034G06039</name>
</gene>
<evidence type="ECO:0000313" key="7">
    <source>
        <dbReference type="EMBL" id="OQD68568.1"/>
    </source>
</evidence>
<dbReference type="GO" id="GO:0046872">
    <property type="term" value="F:metal ion binding"/>
    <property type="evidence" value="ECO:0007669"/>
    <property type="project" value="UniProtKB-KW"/>
</dbReference>
<dbReference type="AlphaFoldDB" id="A0A1V6NUZ2"/>
<dbReference type="PANTHER" id="PTHR36206">
    <property type="entry name" value="ASPERCRYPTIN BIOSYNTHESIS CLUSTER-SPECIFIC TRANSCRIPTION REGULATOR ATNN-RELATED"/>
    <property type="match status" value="1"/>
</dbReference>
<dbReference type="Proteomes" id="UP000191522">
    <property type="component" value="Unassembled WGS sequence"/>
</dbReference>
<dbReference type="STRING" id="69771.A0A1V6NUZ2"/>
<protein>
    <submittedName>
        <fullName evidence="7">Uncharacterized protein</fullName>
    </submittedName>
</protein>
<keyword evidence="4" id="KW-0238">DNA-binding</keyword>
<dbReference type="PANTHER" id="PTHR36206:SF16">
    <property type="entry name" value="TRANSCRIPTION FACTOR DOMAIN-CONTAINING PROTEIN-RELATED"/>
    <property type="match status" value="1"/>
</dbReference>
<organism evidence="7 8">
    <name type="scientific">Penicillium decumbens</name>
    <dbReference type="NCBI Taxonomy" id="69771"/>
    <lineage>
        <taxon>Eukaryota</taxon>
        <taxon>Fungi</taxon>
        <taxon>Dikarya</taxon>
        <taxon>Ascomycota</taxon>
        <taxon>Pezizomycotina</taxon>
        <taxon>Eurotiomycetes</taxon>
        <taxon>Eurotiomycetidae</taxon>
        <taxon>Eurotiales</taxon>
        <taxon>Aspergillaceae</taxon>
        <taxon>Penicillium</taxon>
    </lineage>
</organism>
<evidence type="ECO:0000256" key="2">
    <source>
        <dbReference type="ARBA" id="ARBA00022833"/>
    </source>
</evidence>
<proteinExistence type="predicted"/>
<keyword evidence="3" id="KW-0805">Transcription regulation</keyword>
<keyword evidence="8" id="KW-1185">Reference proteome</keyword>
<evidence type="ECO:0000256" key="5">
    <source>
        <dbReference type="ARBA" id="ARBA00023163"/>
    </source>
</evidence>
<comment type="caution">
    <text evidence="7">The sequence shown here is derived from an EMBL/GenBank/DDBJ whole genome shotgun (WGS) entry which is preliminary data.</text>
</comment>
<evidence type="ECO:0000256" key="6">
    <source>
        <dbReference type="ARBA" id="ARBA00023242"/>
    </source>
</evidence>
<dbReference type="InterPro" id="IPR052360">
    <property type="entry name" value="Transcr_Regulatory_Proteins"/>
</dbReference>
<dbReference type="OrthoDB" id="2593732at2759"/>